<dbReference type="Gene3D" id="3.30.200.20">
    <property type="entry name" value="Phosphorylase Kinase, domain 1"/>
    <property type="match status" value="1"/>
</dbReference>
<dbReference type="InterPro" id="IPR011009">
    <property type="entry name" value="Kinase-like_dom_sf"/>
</dbReference>
<dbReference type="PANTHER" id="PTHR21064">
    <property type="entry name" value="AMINOGLYCOSIDE PHOSPHOTRANSFERASE DOMAIN-CONTAINING PROTEIN-RELATED"/>
    <property type="match status" value="1"/>
</dbReference>
<dbReference type="InterPro" id="IPR002575">
    <property type="entry name" value="Aminoglycoside_PTrfase"/>
</dbReference>
<dbReference type="Proteomes" id="UP000287701">
    <property type="component" value="Chromosome"/>
</dbReference>
<dbReference type="SUPFAM" id="SSF56112">
    <property type="entry name" value="Protein kinase-like (PK-like)"/>
    <property type="match status" value="1"/>
</dbReference>
<evidence type="ECO:0000259" key="1">
    <source>
        <dbReference type="Pfam" id="PF01636"/>
    </source>
</evidence>
<dbReference type="RefSeq" id="WP_128500568.1">
    <property type="nucleotide sequence ID" value="NZ_CP035107.1"/>
</dbReference>
<evidence type="ECO:0000313" key="3">
    <source>
        <dbReference type="Proteomes" id="UP000287701"/>
    </source>
</evidence>
<dbReference type="OrthoDB" id="526037at2"/>
<gene>
    <name evidence="2" type="ORF">EQP59_01155</name>
</gene>
<proteinExistence type="predicted"/>
<reference evidence="2 3" key="1">
    <citation type="submission" date="2019-01" db="EMBL/GenBank/DDBJ databases">
        <title>Whole Genome of Ornithobacterium rhinotracheale FARPER-174b.</title>
        <authorList>
            <person name="Tataje-Lavanda L.A."/>
            <person name="Montalvan A."/>
            <person name="Montesinos R."/>
            <person name="Zimic M."/>
            <person name="Fernandez-Sanchez M."/>
            <person name="Fernandez-Diaz M."/>
        </authorList>
    </citation>
    <scope>NUCLEOTIDE SEQUENCE [LARGE SCALE GENOMIC DNA]</scope>
    <source>
        <strain evidence="2 3">FARPER-174b</strain>
    </source>
</reference>
<dbReference type="InterPro" id="IPR050249">
    <property type="entry name" value="Pseudomonas-type_ThrB"/>
</dbReference>
<keyword evidence="2" id="KW-0808">Transferase</keyword>
<organism evidence="2 3">
    <name type="scientific">Ornithobacterium rhinotracheale</name>
    <dbReference type="NCBI Taxonomy" id="28251"/>
    <lineage>
        <taxon>Bacteria</taxon>
        <taxon>Pseudomonadati</taxon>
        <taxon>Bacteroidota</taxon>
        <taxon>Flavobacteriia</taxon>
        <taxon>Flavobacteriales</taxon>
        <taxon>Weeksellaceae</taxon>
        <taxon>Ornithobacterium</taxon>
    </lineage>
</organism>
<dbReference type="PANTHER" id="PTHR21064:SF5">
    <property type="entry name" value="SLR1880 PROTEIN"/>
    <property type="match status" value="1"/>
</dbReference>
<dbReference type="AlphaFoldDB" id="A0A410JPM7"/>
<feature type="domain" description="Aminoglycoside phosphotransferase" evidence="1">
    <location>
        <begin position="18"/>
        <end position="249"/>
    </location>
</feature>
<name>A0A410JPM7_ORNRH</name>
<protein>
    <submittedName>
        <fullName evidence="2">Aminoglycoside phosphotransferase family protein</fullName>
    </submittedName>
</protein>
<evidence type="ECO:0000313" key="2">
    <source>
        <dbReference type="EMBL" id="QAR30061.1"/>
    </source>
</evidence>
<dbReference type="Pfam" id="PF01636">
    <property type="entry name" value="APH"/>
    <property type="match status" value="1"/>
</dbReference>
<dbReference type="EMBL" id="CP035107">
    <property type="protein sequence ID" value="QAR30061.1"/>
    <property type="molecule type" value="Genomic_DNA"/>
</dbReference>
<dbReference type="Gene3D" id="3.90.1200.10">
    <property type="match status" value="1"/>
</dbReference>
<dbReference type="GO" id="GO:0016740">
    <property type="term" value="F:transferase activity"/>
    <property type="evidence" value="ECO:0007669"/>
    <property type="project" value="UniProtKB-KW"/>
</dbReference>
<accession>A0A410JPM7</accession>
<sequence>MEEIVKKFFGKDADFGLQKNEMGHINTTYVLRDKEGAYVLQKFNTNIFEQPEVIVENMLKLADHLEAKNYPHAILRPRKTVRGEYLVEAENGVWRVIPFIENTQCIETVESPEQAYEVAKFIGEFHSYVCDLDVEGLKEPIPGFINFAKRMQDYEQSLNNATPNRKELALEAITLVEKLKEIPEKWLEITSQEGFPKRLIHADPKISNILLSAEDKNKPVAVIDLDTLMPGTILYDFGDMVRSYTNTRDEDDPTPNNFSKENYEAIKKGFLENLQDKLTPQELENFDLAGATVVYIQAVRFLTDFLNGDVYYAVKRENHNLDRTMNQLNLLKGILEATHIV</sequence>